<gene>
    <name evidence="6" type="primary">LOC112686655</name>
</gene>
<organism evidence="5 6">
    <name type="scientific">Sipha flava</name>
    <name type="common">yellow sugarcane aphid</name>
    <dbReference type="NCBI Taxonomy" id="143950"/>
    <lineage>
        <taxon>Eukaryota</taxon>
        <taxon>Metazoa</taxon>
        <taxon>Ecdysozoa</taxon>
        <taxon>Arthropoda</taxon>
        <taxon>Hexapoda</taxon>
        <taxon>Insecta</taxon>
        <taxon>Pterygota</taxon>
        <taxon>Neoptera</taxon>
        <taxon>Paraneoptera</taxon>
        <taxon>Hemiptera</taxon>
        <taxon>Sternorrhyncha</taxon>
        <taxon>Aphidomorpha</taxon>
        <taxon>Aphidoidea</taxon>
        <taxon>Aphididae</taxon>
        <taxon>Sipha</taxon>
    </lineage>
</organism>
<dbReference type="GO" id="GO:0051793">
    <property type="term" value="P:medium-chain fatty acid catabolic process"/>
    <property type="evidence" value="ECO:0007669"/>
    <property type="project" value="TreeGrafter"/>
</dbReference>
<sequence>MDQLSIVKLAGNTVLPLAYVVTAALLVVAGYFLALKTQTSMLFCKDGKFKQFLIENVPVVNEKYLPSIWGFNGYTHTVLATLFRNMIIPTVVYEREILTLSDGGEIAIDWRYPKSDGPQSLITIVILTGITGDSQAEYIRETVNKLFEKGYCCVVFNYRGRGGVKLKTARTYSATNIEDLTEALKHVKSKRPNSPIAGIGFSMGGTLLGTFLMSREQAENKHLVTGILISVPWNVTQACKNAEGSWLMRKMGQNLSHHLRNVVLKNKDIIFDQDNNTSLDYNIIKQCNTIREFDTAYTIKMFNYSNVYHYYEDASLSNKLHLINVPCLCLSAADDPFLYFRDIPVQEANQHDSLAILVTSGGGHVGYMDTFWPFTSNNFMLKLIQQYFDAIMVDQNYERFVNY</sequence>
<feature type="active site" description="Charge relay system" evidence="2">
    <location>
        <position position="202"/>
    </location>
</feature>
<dbReference type="SUPFAM" id="SSF53474">
    <property type="entry name" value="alpha/beta-Hydrolases"/>
    <property type="match status" value="1"/>
</dbReference>
<evidence type="ECO:0000256" key="1">
    <source>
        <dbReference type="ARBA" id="ARBA00010884"/>
    </source>
</evidence>
<evidence type="ECO:0000313" key="6">
    <source>
        <dbReference type="RefSeq" id="XP_025414827.1"/>
    </source>
</evidence>
<dbReference type="PIRSF" id="PIRSF005211">
    <property type="entry name" value="Ab_hydro_YheT"/>
    <property type="match status" value="1"/>
</dbReference>
<dbReference type="GeneID" id="112686655"/>
<dbReference type="InterPro" id="IPR022742">
    <property type="entry name" value="Hydrolase_4"/>
</dbReference>
<keyword evidence="3" id="KW-0812">Transmembrane</keyword>
<dbReference type="InterPro" id="IPR050960">
    <property type="entry name" value="AB_hydrolase_4_sf"/>
</dbReference>
<evidence type="ECO:0000256" key="2">
    <source>
        <dbReference type="PIRSR" id="PIRSR005211-1"/>
    </source>
</evidence>
<name>A0A8B8FVH8_9HEMI</name>
<comment type="similarity">
    <text evidence="1">Belongs to the AB hydrolase superfamily. AB hydrolase 4 family.</text>
</comment>
<dbReference type="InterPro" id="IPR029058">
    <property type="entry name" value="AB_hydrolase_fold"/>
</dbReference>
<reference evidence="6" key="1">
    <citation type="submission" date="2025-08" db="UniProtKB">
        <authorList>
            <consortium name="RefSeq"/>
        </authorList>
    </citation>
    <scope>IDENTIFICATION</scope>
    <source>
        <tissue evidence="6">Whole body</tissue>
    </source>
</reference>
<evidence type="ECO:0000256" key="3">
    <source>
        <dbReference type="SAM" id="Phobius"/>
    </source>
</evidence>
<keyword evidence="3" id="KW-0472">Membrane</keyword>
<feature type="active site" description="Charge relay system" evidence="2">
    <location>
        <position position="335"/>
    </location>
</feature>
<dbReference type="Pfam" id="PF12146">
    <property type="entry name" value="Hydrolase_4"/>
    <property type="match status" value="1"/>
</dbReference>
<keyword evidence="5" id="KW-1185">Reference proteome</keyword>
<dbReference type="OrthoDB" id="247542at2759"/>
<dbReference type="Proteomes" id="UP000694846">
    <property type="component" value="Unplaced"/>
</dbReference>
<dbReference type="InterPro" id="IPR012020">
    <property type="entry name" value="ABHD4"/>
</dbReference>
<evidence type="ECO:0000259" key="4">
    <source>
        <dbReference type="Pfam" id="PF12146"/>
    </source>
</evidence>
<feature type="domain" description="Serine aminopeptidase S33" evidence="4">
    <location>
        <begin position="124"/>
        <end position="336"/>
    </location>
</feature>
<proteinExistence type="inferred from homology"/>
<accession>A0A8B8FVH8</accession>
<protein>
    <submittedName>
        <fullName evidence="6">Protein ABHD1-like</fullName>
    </submittedName>
</protein>
<dbReference type="RefSeq" id="XP_025414827.1">
    <property type="nucleotide sequence ID" value="XM_025559042.1"/>
</dbReference>
<dbReference type="PANTHER" id="PTHR10794:SF63">
    <property type="entry name" value="ALPHA_BETA HYDROLASE 1, ISOFORM A"/>
    <property type="match status" value="1"/>
</dbReference>
<dbReference type="AlphaFoldDB" id="A0A8B8FVH8"/>
<dbReference type="Gene3D" id="3.40.50.1820">
    <property type="entry name" value="alpha/beta hydrolase"/>
    <property type="match status" value="1"/>
</dbReference>
<dbReference type="GO" id="GO:0047372">
    <property type="term" value="F:monoacylglycerol lipase activity"/>
    <property type="evidence" value="ECO:0007669"/>
    <property type="project" value="TreeGrafter"/>
</dbReference>
<dbReference type="GO" id="GO:0051792">
    <property type="term" value="P:medium-chain fatty acid biosynthetic process"/>
    <property type="evidence" value="ECO:0007669"/>
    <property type="project" value="TreeGrafter"/>
</dbReference>
<feature type="active site" description="Charge relay system" evidence="2">
    <location>
        <position position="364"/>
    </location>
</feature>
<feature type="transmembrane region" description="Helical" evidence="3">
    <location>
        <begin position="14"/>
        <end position="35"/>
    </location>
</feature>
<keyword evidence="3" id="KW-1133">Transmembrane helix</keyword>
<dbReference type="PANTHER" id="PTHR10794">
    <property type="entry name" value="ABHYDROLASE DOMAIN-CONTAINING PROTEIN"/>
    <property type="match status" value="1"/>
</dbReference>
<dbReference type="GO" id="GO:0008126">
    <property type="term" value="F:acetylesterase activity"/>
    <property type="evidence" value="ECO:0007669"/>
    <property type="project" value="TreeGrafter"/>
</dbReference>
<evidence type="ECO:0000313" key="5">
    <source>
        <dbReference type="Proteomes" id="UP000694846"/>
    </source>
</evidence>